<organism evidence="6 7">
    <name type="scientific">Sphingopyxis lindanitolerans</name>
    <dbReference type="NCBI Taxonomy" id="2054227"/>
    <lineage>
        <taxon>Bacteria</taxon>
        <taxon>Pseudomonadati</taxon>
        <taxon>Pseudomonadota</taxon>
        <taxon>Alphaproteobacteria</taxon>
        <taxon>Sphingomonadales</taxon>
        <taxon>Sphingomonadaceae</taxon>
        <taxon>Sphingopyxis</taxon>
    </lineage>
</organism>
<evidence type="ECO:0000259" key="5">
    <source>
        <dbReference type="PROSITE" id="PS01124"/>
    </source>
</evidence>
<dbReference type="InterPro" id="IPR018062">
    <property type="entry name" value="HTH_AraC-typ_CS"/>
</dbReference>
<dbReference type="InterPro" id="IPR009057">
    <property type="entry name" value="Homeodomain-like_sf"/>
</dbReference>
<dbReference type="PRINTS" id="PR00032">
    <property type="entry name" value="HTHARAC"/>
</dbReference>
<dbReference type="PANTHER" id="PTHR11019:SF159">
    <property type="entry name" value="TRANSCRIPTIONAL REGULATOR-RELATED"/>
    <property type="match status" value="1"/>
</dbReference>
<dbReference type="SUPFAM" id="SSF51182">
    <property type="entry name" value="RmlC-like cupins"/>
    <property type="match status" value="1"/>
</dbReference>
<reference evidence="7" key="1">
    <citation type="submission" date="2017-11" db="EMBL/GenBank/DDBJ databases">
        <title>The complete genome sequence of Sphingopyxis pomeranensis sp. nov. strain WS5A3p.</title>
        <authorList>
            <person name="Kaminski M.A."/>
        </authorList>
    </citation>
    <scope>NUCLEOTIDE SEQUENCE [LARGE SCALE GENOMIC DNA]</scope>
    <source>
        <strain evidence="7">WS5A3p</strain>
    </source>
</reference>
<keyword evidence="2" id="KW-0805">Transcription regulation</keyword>
<dbReference type="PROSITE" id="PS01124">
    <property type="entry name" value="HTH_ARAC_FAMILY_2"/>
    <property type="match status" value="1"/>
</dbReference>
<evidence type="ECO:0000313" key="6">
    <source>
        <dbReference type="EMBL" id="PQM28192.1"/>
    </source>
</evidence>
<dbReference type="InterPro" id="IPR020449">
    <property type="entry name" value="Tscrpt_reg_AraC-type_HTH"/>
</dbReference>
<name>A0A2S8B707_9SPHN</name>
<keyword evidence="4" id="KW-0804">Transcription</keyword>
<dbReference type="SMART" id="SM00342">
    <property type="entry name" value="HTH_ARAC"/>
    <property type="match status" value="1"/>
</dbReference>
<dbReference type="Gene3D" id="1.10.10.60">
    <property type="entry name" value="Homeodomain-like"/>
    <property type="match status" value="2"/>
</dbReference>
<dbReference type="Pfam" id="PF12833">
    <property type="entry name" value="HTH_18"/>
    <property type="match status" value="1"/>
</dbReference>
<protein>
    <submittedName>
        <fullName evidence="6">AraC family transcriptional regulator</fullName>
    </submittedName>
</protein>
<evidence type="ECO:0000256" key="2">
    <source>
        <dbReference type="ARBA" id="ARBA00023015"/>
    </source>
</evidence>
<dbReference type="SUPFAM" id="SSF46689">
    <property type="entry name" value="Homeodomain-like"/>
    <property type="match status" value="2"/>
</dbReference>
<feature type="domain" description="HTH araC/xylS-type" evidence="5">
    <location>
        <begin position="143"/>
        <end position="243"/>
    </location>
</feature>
<dbReference type="FunFam" id="1.10.10.60:FF:000132">
    <property type="entry name" value="AraC family transcriptional regulator"/>
    <property type="match status" value="1"/>
</dbReference>
<evidence type="ECO:0000256" key="4">
    <source>
        <dbReference type="ARBA" id="ARBA00023163"/>
    </source>
</evidence>
<dbReference type="InterPro" id="IPR011051">
    <property type="entry name" value="RmlC_Cupin_sf"/>
</dbReference>
<evidence type="ECO:0000256" key="3">
    <source>
        <dbReference type="ARBA" id="ARBA00023125"/>
    </source>
</evidence>
<dbReference type="PANTHER" id="PTHR11019">
    <property type="entry name" value="HTH-TYPE TRANSCRIPTIONAL REGULATOR NIMR"/>
    <property type="match status" value="1"/>
</dbReference>
<dbReference type="InterPro" id="IPR018060">
    <property type="entry name" value="HTH_AraC"/>
</dbReference>
<sequence length="251" mass="27782">MFQRRCSLPGPDNLFPRSDRRGGEGRILFTLSGIVVVSVDNGSWVLPPQRALWVPADVDYSSFARKSGALRSFALAGTDTMAVPDAVRLLNLSPFFRELLIEASRSEDLAGQTVRSTCLKSLILSEFEGKLHPAGRMVAPSDSRLLNICQAILADPSDNRTIDEWAHTVGMSRRALTRNFRQQTGLSLAVWRQQARLEEATARLRMGESVTRVAYEVGYESIATFSMIFRQNFGMSPSRYARSDAAVGLHG</sequence>
<dbReference type="OrthoDB" id="9804543at2"/>
<evidence type="ECO:0000256" key="1">
    <source>
        <dbReference type="ARBA" id="ARBA00022491"/>
    </source>
</evidence>
<dbReference type="GO" id="GO:0003700">
    <property type="term" value="F:DNA-binding transcription factor activity"/>
    <property type="evidence" value="ECO:0007669"/>
    <property type="project" value="InterPro"/>
</dbReference>
<keyword evidence="3" id="KW-0238">DNA-binding</keyword>
<dbReference type="AlphaFoldDB" id="A0A2S8B707"/>
<dbReference type="RefSeq" id="WP_105998450.1">
    <property type="nucleotide sequence ID" value="NZ_CM009578.1"/>
</dbReference>
<comment type="caution">
    <text evidence="6">The sequence shown here is derived from an EMBL/GenBank/DDBJ whole genome shotgun (WGS) entry which is preliminary data.</text>
</comment>
<keyword evidence="7" id="KW-1185">Reference proteome</keyword>
<proteinExistence type="predicted"/>
<dbReference type="GO" id="GO:0043565">
    <property type="term" value="F:sequence-specific DNA binding"/>
    <property type="evidence" value="ECO:0007669"/>
    <property type="project" value="InterPro"/>
</dbReference>
<dbReference type="EMBL" id="PHFW01000002">
    <property type="protein sequence ID" value="PQM28192.1"/>
    <property type="molecule type" value="Genomic_DNA"/>
</dbReference>
<accession>A0A2S8B707</accession>
<gene>
    <name evidence="6" type="ORF">CVO77_06700</name>
</gene>
<dbReference type="PROSITE" id="PS00041">
    <property type="entry name" value="HTH_ARAC_FAMILY_1"/>
    <property type="match status" value="1"/>
</dbReference>
<evidence type="ECO:0000313" key="7">
    <source>
        <dbReference type="Proteomes" id="UP000238954"/>
    </source>
</evidence>
<dbReference type="Proteomes" id="UP000238954">
    <property type="component" value="Chromosome"/>
</dbReference>
<keyword evidence="1" id="KW-0678">Repressor</keyword>